<dbReference type="PANTHER" id="PTHR43180:SF16">
    <property type="entry name" value="BACILYSIN BIOSYNTHESIS OXIDOREDUCTASE BACC"/>
    <property type="match status" value="1"/>
</dbReference>
<dbReference type="GO" id="GO:0016491">
    <property type="term" value="F:oxidoreductase activity"/>
    <property type="evidence" value="ECO:0007669"/>
    <property type="project" value="UniProtKB-KW"/>
</dbReference>
<keyword evidence="2" id="KW-0521">NADP</keyword>
<evidence type="ECO:0000313" key="4">
    <source>
        <dbReference type="EMBL" id="KAK3371938.1"/>
    </source>
</evidence>
<evidence type="ECO:0000256" key="1">
    <source>
        <dbReference type="ARBA" id="ARBA00006484"/>
    </source>
</evidence>
<accession>A0AAE0N6H1</accession>
<name>A0AAE0N6H1_9PEZI</name>
<proteinExistence type="inferred from homology"/>
<dbReference type="PRINTS" id="PR00081">
    <property type="entry name" value="GDHRDH"/>
</dbReference>
<dbReference type="InterPro" id="IPR002347">
    <property type="entry name" value="SDR_fam"/>
</dbReference>
<keyword evidence="3" id="KW-0560">Oxidoreductase</keyword>
<keyword evidence="5" id="KW-1185">Reference proteome</keyword>
<comment type="caution">
    <text evidence="4">The sequence shown here is derived from an EMBL/GenBank/DDBJ whole genome shotgun (WGS) entry which is preliminary data.</text>
</comment>
<dbReference type="InterPro" id="IPR036291">
    <property type="entry name" value="NAD(P)-bd_dom_sf"/>
</dbReference>
<dbReference type="InterPro" id="IPR020904">
    <property type="entry name" value="Sc_DH/Rdtase_CS"/>
</dbReference>
<organism evidence="4 5">
    <name type="scientific">Podospora didyma</name>
    <dbReference type="NCBI Taxonomy" id="330526"/>
    <lineage>
        <taxon>Eukaryota</taxon>
        <taxon>Fungi</taxon>
        <taxon>Dikarya</taxon>
        <taxon>Ascomycota</taxon>
        <taxon>Pezizomycotina</taxon>
        <taxon>Sordariomycetes</taxon>
        <taxon>Sordariomycetidae</taxon>
        <taxon>Sordariales</taxon>
        <taxon>Podosporaceae</taxon>
        <taxon>Podospora</taxon>
    </lineage>
</organism>
<evidence type="ECO:0000256" key="3">
    <source>
        <dbReference type="ARBA" id="ARBA00023002"/>
    </source>
</evidence>
<evidence type="ECO:0000313" key="5">
    <source>
        <dbReference type="Proteomes" id="UP001285441"/>
    </source>
</evidence>
<dbReference type="PROSITE" id="PS00061">
    <property type="entry name" value="ADH_SHORT"/>
    <property type="match status" value="1"/>
</dbReference>
<dbReference type="EMBL" id="JAULSW010000008">
    <property type="protein sequence ID" value="KAK3371938.1"/>
    <property type="molecule type" value="Genomic_DNA"/>
</dbReference>
<dbReference type="Pfam" id="PF00106">
    <property type="entry name" value="adh_short"/>
    <property type="match status" value="1"/>
</dbReference>
<gene>
    <name evidence="4" type="ORF">B0H63DRAFT_283400</name>
</gene>
<reference evidence="4" key="2">
    <citation type="submission" date="2023-06" db="EMBL/GenBank/DDBJ databases">
        <authorList>
            <consortium name="Lawrence Berkeley National Laboratory"/>
            <person name="Haridas S."/>
            <person name="Hensen N."/>
            <person name="Bonometti L."/>
            <person name="Westerberg I."/>
            <person name="Brannstrom I.O."/>
            <person name="Guillou S."/>
            <person name="Cros-Aarteil S."/>
            <person name="Calhoun S."/>
            <person name="Kuo A."/>
            <person name="Mondo S."/>
            <person name="Pangilinan J."/>
            <person name="Riley R."/>
            <person name="LaButti K."/>
            <person name="Andreopoulos B."/>
            <person name="Lipzen A."/>
            <person name="Chen C."/>
            <person name="Yanf M."/>
            <person name="Daum C."/>
            <person name="Ng V."/>
            <person name="Clum A."/>
            <person name="Steindorff A."/>
            <person name="Ohm R."/>
            <person name="Martin F."/>
            <person name="Silar P."/>
            <person name="Natvig D."/>
            <person name="Lalanne C."/>
            <person name="Gautier V."/>
            <person name="Ament-velasquez S.L."/>
            <person name="Kruys A."/>
            <person name="Hutchinson M.I."/>
            <person name="Powell A.J."/>
            <person name="Barry K."/>
            <person name="Miller A.N."/>
            <person name="Grigoriev I.V."/>
            <person name="Debuchy R."/>
            <person name="Gladieux P."/>
            <person name="Thoren M.H."/>
            <person name="Johannesson H."/>
        </authorList>
    </citation>
    <scope>NUCLEOTIDE SEQUENCE</scope>
    <source>
        <strain evidence="4">CBS 232.78</strain>
    </source>
</reference>
<dbReference type="Gene3D" id="3.40.50.720">
    <property type="entry name" value="NAD(P)-binding Rossmann-like Domain"/>
    <property type="match status" value="1"/>
</dbReference>
<dbReference type="SUPFAM" id="SSF51735">
    <property type="entry name" value="NAD(P)-binding Rossmann-fold domains"/>
    <property type="match status" value="1"/>
</dbReference>
<comment type="similarity">
    <text evidence="1">Belongs to the short-chain dehydrogenases/reductases (SDR) family.</text>
</comment>
<dbReference type="PANTHER" id="PTHR43180">
    <property type="entry name" value="3-OXOACYL-(ACYL-CARRIER-PROTEIN) REDUCTASE (AFU_ORTHOLOGUE AFUA_6G11210)"/>
    <property type="match status" value="1"/>
</dbReference>
<protein>
    <submittedName>
        <fullName evidence="4">Uncharacterized protein</fullName>
    </submittedName>
</protein>
<sequence>MAPTNVVLGEHEDNRAWDLTPVTGSLPVDLSKPYSTASIAGKTILITGGASGFGAAFARHWAAHGAHTIIGDLNDKAGEELAAELRQLPGSSGHHYYQHCDVTCWEDQVALFKLGASATPTKSIQAVVAGAGITNYSSGQSGVFESPRGLDADSPPPPPLKVIGVNLTGVMYTTHLALFWLPRSSGAQKDRHLLLVSSIAGVAPLPGLTEYNTSKHAVMGLFRALRGTVWQRGMRVNVICPYFVATPLIPASGLAILAGGELGEVPDVVDAATRLMADESICGRGLVIGPKMSVVKGDGTGNFGGDLPEVDQKASSDPRDRAIWEIYAHDYDKVELFVWRYVTMLNRIRMIRGAVGICKDLWRIYITGGPARPQAQAQR</sequence>
<dbReference type="AlphaFoldDB" id="A0AAE0N6H1"/>
<evidence type="ECO:0000256" key="2">
    <source>
        <dbReference type="ARBA" id="ARBA00022857"/>
    </source>
</evidence>
<dbReference type="Proteomes" id="UP001285441">
    <property type="component" value="Unassembled WGS sequence"/>
</dbReference>
<reference evidence="4" key="1">
    <citation type="journal article" date="2023" name="Mol. Phylogenet. Evol.">
        <title>Genome-scale phylogeny and comparative genomics of the fungal order Sordariales.</title>
        <authorList>
            <person name="Hensen N."/>
            <person name="Bonometti L."/>
            <person name="Westerberg I."/>
            <person name="Brannstrom I.O."/>
            <person name="Guillou S."/>
            <person name="Cros-Aarteil S."/>
            <person name="Calhoun S."/>
            <person name="Haridas S."/>
            <person name="Kuo A."/>
            <person name="Mondo S."/>
            <person name="Pangilinan J."/>
            <person name="Riley R."/>
            <person name="LaButti K."/>
            <person name="Andreopoulos B."/>
            <person name="Lipzen A."/>
            <person name="Chen C."/>
            <person name="Yan M."/>
            <person name="Daum C."/>
            <person name="Ng V."/>
            <person name="Clum A."/>
            <person name="Steindorff A."/>
            <person name="Ohm R.A."/>
            <person name="Martin F."/>
            <person name="Silar P."/>
            <person name="Natvig D.O."/>
            <person name="Lalanne C."/>
            <person name="Gautier V."/>
            <person name="Ament-Velasquez S.L."/>
            <person name="Kruys A."/>
            <person name="Hutchinson M.I."/>
            <person name="Powell A.J."/>
            <person name="Barry K."/>
            <person name="Miller A.N."/>
            <person name="Grigoriev I.V."/>
            <person name="Debuchy R."/>
            <person name="Gladieux P."/>
            <person name="Hiltunen Thoren M."/>
            <person name="Johannesson H."/>
        </authorList>
    </citation>
    <scope>NUCLEOTIDE SEQUENCE</scope>
    <source>
        <strain evidence="4">CBS 232.78</strain>
    </source>
</reference>